<name>A0ABN0NQH0_9BACT</name>
<dbReference type="Proteomes" id="UP000016660">
    <property type="component" value="Unassembled WGS sequence"/>
</dbReference>
<sequence>MVFHRLNCFNAPLLNFRNKASLFHVHYPNIFSDDKFQLTFIGNLENIPFGNKIFYL</sequence>
<comment type="caution">
    <text evidence="1">The sequence shown here is derived from an EMBL/GenBank/DDBJ whole genome shotgun (WGS) entry which is preliminary data.</text>
</comment>
<protein>
    <submittedName>
        <fullName evidence="1">Uncharacterized protein</fullName>
    </submittedName>
</protein>
<evidence type="ECO:0000313" key="2">
    <source>
        <dbReference type="Proteomes" id="UP000016660"/>
    </source>
</evidence>
<reference evidence="1 2" key="1">
    <citation type="submission" date="2013-06" db="EMBL/GenBank/DDBJ databases">
        <authorList>
            <person name="Weinstock G."/>
            <person name="Sodergren E."/>
            <person name="Lobos E.A."/>
            <person name="Fulton L."/>
            <person name="Fulton R."/>
            <person name="Courtney L."/>
            <person name="Fronick C."/>
            <person name="O'Laughlin M."/>
            <person name="Godfrey J."/>
            <person name="Wilson R.M."/>
            <person name="Miner T."/>
            <person name="Farmer C."/>
            <person name="Delehaunty K."/>
            <person name="Cordes M."/>
            <person name="Minx P."/>
            <person name="Tomlinson C."/>
            <person name="Chen J."/>
            <person name="Wollam A."/>
            <person name="Pepin K.H."/>
            <person name="Bhonagiri V."/>
            <person name="Zhang X."/>
            <person name="Warren W."/>
            <person name="Mitreva M."/>
            <person name="Mardis E.R."/>
            <person name="Wilson R.K."/>
        </authorList>
    </citation>
    <scope>NUCLEOTIDE SEQUENCE [LARGE SCALE GENOMIC DNA]</scope>
    <source>
        <strain evidence="1 2">ATCC 29426</strain>
    </source>
</reference>
<dbReference type="EMBL" id="AWUY01000178">
    <property type="protein sequence ID" value="ERJ75237.1"/>
    <property type="molecule type" value="Genomic_DNA"/>
</dbReference>
<organism evidence="1 2">
    <name type="scientific">Prevotella disiens JCM 6334 = ATCC 29426</name>
    <dbReference type="NCBI Taxonomy" id="1235811"/>
    <lineage>
        <taxon>Bacteria</taxon>
        <taxon>Pseudomonadati</taxon>
        <taxon>Bacteroidota</taxon>
        <taxon>Bacteroidia</taxon>
        <taxon>Bacteroidales</taxon>
        <taxon>Prevotellaceae</taxon>
        <taxon>Prevotella</taxon>
    </lineage>
</organism>
<gene>
    <name evidence="1" type="ORF">HMPREF0653_01950</name>
</gene>
<keyword evidence="2" id="KW-1185">Reference proteome</keyword>
<evidence type="ECO:0000313" key="1">
    <source>
        <dbReference type="EMBL" id="ERJ75237.1"/>
    </source>
</evidence>
<accession>A0ABN0NQH0</accession>
<proteinExistence type="predicted"/>